<protein>
    <recommendedName>
        <fullName evidence="6">Ribosomal RNA small subunit methyltransferase G</fullName>
        <ecNumber evidence="6">2.1.1.-</ecNumber>
    </recommendedName>
    <alternativeName>
        <fullName evidence="6">16S rRNA 7-methylguanosine methyltransferase</fullName>
        <shortName evidence="6">16S rRNA m7G methyltransferase</shortName>
    </alternativeName>
</protein>
<gene>
    <name evidence="6 7" type="primary">rsmG</name>
    <name evidence="7" type="ORF">PCC79_00035</name>
</gene>
<evidence type="ECO:0000313" key="7">
    <source>
        <dbReference type="EMBL" id="WZW98632.1"/>
    </source>
</evidence>
<dbReference type="GO" id="GO:0032259">
    <property type="term" value="P:methylation"/>
    <property type="evidence" value="ECO:0007669"/>
    <property type="project" value="UniProtKB-KW"/>
</dbReference>
<comment type="caution">
    <text evidence="6">Lacks conserved residue(s) required for the propagation of feature annotation.</text>
</comment>
<name>A0ABZ3C775_9ACTN</name>
<evidence type="ECO:0000256" key="3">
    <source>
        <dbReference type="ARBA" id="ARBA00022603"/>
    </source>
</evidence>
<proteinExistence type="inferred from homology"/>
<dbReference type="SUPFAM" id="SSF53335">
    <property type="entry name" value="S-adenosyl-L-methionine-dependent methyltransferases"/>
    <property type="match status" value="1"/>
</dbReference>
<keyword evidence="5 6" id="KW-0949">S-adenosyl-L-methionine</keyword>
<evidence type="ECO:0000313" key="8">
    <source>
        <dbReference type="Proteomes" id="UP001434337"/>
    </source>
</evidence>
<evidence type="ECO:0000256" key="5">
    <source>
        <dbReference type="ARBA" id="ARBA00022691"/>
    </source>
</evidence>
<comment type="subcellular location">
    <subcellularLocation>
        <location evidence="6">Cytoplasm</location>
    </subcellularLocation>
</comment>
<dbReference type="Pfam" id="PF02527">
    <property type="entry name" value="GidB"/>
    <property type="match status" value="1"/>
</dbReference>
<dbReference type="PANTHER" id="PTHR31760:SF0">
    <property type="entry name" value="S-ADENOSYL-L-METHIONINE-DEPENDENT METHYLTRANSFERASES SUPERFAMILY PROTEIN"/>
    <property type="match status" value="1"/>
</dbReference>
<organism evidence="7 8">
    <name type="scientific">Propioniciclava soli</name>
    <dbReference type="NCBI Taxonomy" id="2775081"/>
    <lineage>
        <taxon>Bacteria</taxon>
        <taxon>Bacillati</taxon>
        <taxon>Actinomycetota</taxon>
        <taxon>Actinomycetes</taxon>
        <taxon>Propionibacteriales</taxon>
        <taxon>Propionibacteriaceae</taxon>
        <taxon>Propioniciclava</taxon>
    </lineage>
</organism>
<comment type="function">
    <text evidence="6">Specifically methylates the N7 position of a guanine in 16S rRNA.</text>
</comment>
<feature type="binding site" evidence="6">
    <location>
        <position position="79"/>
    </location>
    <ligand>
        <name>S-adenosyl-L-methionine</name>
        <dbReference type="ChEBI" id="CHEBI:59789"/>
    </ligand>
</feature>
<keyword evidence="3 6" id="KW-0489">Methyltransferase</keyword>
<sequence length="204" mass="21713">MEQHPGAEQLFGTRADLAVRYADILATRGVEWGLIGPREMDRIWDRHVVNSLAVAAAIPGGGASAGSASVVDVGSGAGLPGIPLALARPELRVTLLRRANFLSEVVGELGLDDRVAVVRGRAEEHQDTYDVVTCRAVARLPKLLGWCAPLIGRRGRLVALKGASASEEIADAGRELKRFRLTAQVETVVVVEGAEPTHLVVCTR</sequence>
<dbReference type="Gene3D" id="3.40.50.150">
    <property type="entry name" value="Vaccinia Virus protein VP39"/>
    <property type="match status" value="1"/>
</dbReference>
<dbReference type="RefSeq" id="WP_342372625.1">
    <property type="nucleotide sequence ID" value="NZ_CP115965.1"/>
</dbReference>
<dbReference type="GO" id="GO:0008168">
    <property type="term" value="F:methyltransferase activity"/>
    <property type="evidence" value="ECO:0007669"/>
    <property type="project" value="UniProtKB-KW"/>
</dbReference>
<dbReference type="PANTHER" id="PTHR31760">
    <property type="entry name" value="S-ADENOSYL-L-METHIONINE-DEPENDENT METHYLTRANSFERASES SUPERFAMILY PROTEIN"/>
    <property type="match status" value="1"/>
</dbReference>
<dbReference type="EC" id="2.1.1.-" evidence="6"/>
<dbReference type="NCBIfam" id="TIGR00138">
    <property type="entry name" value="rsmG_gidB"/>
    <property type="match status" value="1"/>
</dbReference>
<feature type="binding site" evidence="6">
    <location>
        <position position="135"/>
    </location>
    <ligand>
        <name>S-adenosyl-L-methionine</name>
        <dbReference type="ChEBI" id="CHEBI:59789"/>
    </ligand>
</feature>
<dbReference type="PIRSF" id="PIRSF003078">
    <property type="entry name" value="GidB"/>
    <property type="match status" value="1"/>
</dbReference>
<comment type="similarity">
    <text evidence="6">Belongs to the methyltransferase superfamily. RNA methyltransferase RsmG family.</text>
</comment>
<evidence type="ECO:0000256" key="1">
    <source>
        <dbReference type="ARBA" id="ARBA00022490"/>
    </source>
</evidence>
<dbReference type="EMBL" id="CP115965">
    <property type="protein sequence ID" value="WZW98632.1"/>
    <property type="molecule type" value="Genomic_DNA"/>
</dbReference>
<evidence type="ECO:0000256" key="2">
    <source>
        <dbReference type="ARBA" id="ARBA00022552"/>
    </source>
</evidence>
<keyword evidence="1 6" id="KW-0963">Cytoplasm</keyword>
<feature type="binding site" evidence="6">
    <location>
        <position position="74"/>
    </location>
    <ligand>
        <name>S-adenosyl-L-methionine</name>
        <dbReference type="ChEBI" id="CHEBI:59789"/>
    </ligand>
</feature>
<dbReference type="HAMAP" id="MF_00074">
    <property type="entry name" value="16SrRNA_methyltr_G"/>
    <property type="match status" value="1"/>
</dbReference>
<keyword evidence="8" id="KW-1185">Reference proteome</keyword>
<keyword evidence="2 6" id="KW-0698">rRNA processing</keyword>
<feature type="binding site" evidence="6">
    <location>
        <begin position="122"/>
        <end position="123"/>
    </location>
    <ligand>
        <name>S-adenosyl-L-methionine</name>
        <dbReference type="ChEBI" id="CHEBI:59789"/>
    </ligand>
</feature>
<evidence type="ECO:0000256" key="4">
    <source>
        <dbReference type="ARBA" id="ARBA00022679"/>
    </source>
</evidence>
<accession>A0ABZ3C775</accession>
<reference evidence="7 8" key="1">
    <citation type="journal article" date="2023" name="Environ Microbiome">
        <title>A coral-associated actinobacterium mitigates coral bleaching under heat stress.</title>
        <authorList>
            <person name="Li J."/>
            <person name="Zou Y."/>
            <person name="Li Q."/>
            <person name="Zhang J."/>
            <person name="Bourne D.G."/>
            <person name="Lyu Y."/>
            <person name="Liu C."/>
            <person name="Zhang S."/>
        </authorList>
    </citation>
    <scope>NUCLEOTIDE SEQUENCE [LARGE SCALE GENOMIC DNA]</scope>
    <source>
        <strain evidence="7 8">SCSIO 13291</strain>
    </source>
</reference>
<dbReference type="InterPro" id="IPR003682">
    <property type="entry name" value="rRNA_ssu_MeTfrase_G"/>
</dbReference>
<keyword evidence="4 6" id="KW-0808">Transferase</keyword>
<dbReference type="Proteomes" id="UP001434337">
    <property type="component" value="Chromosome"/>
</dbReference>
<dbReference type="InterPro" id="IPR029063">
    <property type="entry name" value="SAM-dependent_MTases_sf"/>
</dbReference>
<evidence type="ECO:0000256" key="6">
    <source>
        <dbReference type="HAMAP-Rule" id="MF_00074"/>
    </source>
</evidence>